<feature type="compositionally biased region" description="Acidic residues" evidence="1">
    <location>
        <begin position="478"/>
        <end position="522"/>
    </location>
</feature>
<name>A0AAV4ENM8_9GAST</name>
<evidence type="ECO:0000313" key="3">
    <source>
        <dbReference type="EMBL" id="GFR62653.1"/>
    </source>
</evidence>
<feature type="compositionally biased region" description="Low complexity" evidence="1">
    <location>
        <begin position="21"/>
        <end position="42"/>
    </location>
</feature>
<feature type="signal peptide" evidence="2">
    <location>
        <begin position="1"/>
        <end position="20"/>
    </location>
</feature>
<evidence type="ECO:0000256" key="2">
    <source>
        <dbReference type="SAM" id="SignalP"/>
    </source>
</evidence>
<feature type="chain" id="PRO_5043999817" description="DUF19 domain-containing protein" evidence="2">
    <location>
        <begin position="21"/>
        <end position="522"/>
    </location>
</feature>
<dbReference type="EMBL" id="BMAT01000249">
    <property type="protein sequence ID" value="GFR62653.1"/>
    <property type="molecule type" value="Genomic_DNA"/>
</dbReference>
<sequence>MCRLAVVVCVWLSVAGSSLGQQDKPSQPSSPSSPGSEQQTPPNLNQPQGSSGEATGDSPPPPPPAWVRCVVQASPEGRNSEDIATVLDIWCRNYETIITCMDKELTDTSRGDNPLDYFVSLNFDPERLRTRSQAICSNLTKHGDKLMCTESANTTIQEDCGRTFNGGMGHIFGLHKERDAPTHILKEIACDVTLQTTFCLRASLASCEVEVQTTLVNYYSLFTNQSCIAQPQGPPEPEPIIARCARQAASSVDIDPAQSQPSSVLDFLILGINTDCKTYEARYNCYRKELQNITNFRDFWLSLTFDHDNAVASQKNYCGQVQDRVIKKLNDQCFQAAQEGLAACESGFANEMETIRDQWVNDPNFDGLQLQTLACGTSVTRAACLDKAMQPCGEDVARAMAVSEMGILPDTCRNLLRQRPDGGSTQGSTMPGMTGNDGSERENPQGNMAGHGGSYPLGPITGAKDNTGVGGSKADMVGADDDDDDDDDDKNSHDDDDESDDDDDDDDYGDDNEDDDDDDSGD</sequence>
<evidence type="ECO:0000313" key="4">
    <source>
        <dbReference type="Proteomes" id="UP000762676"/>
    </source>
</evidence>
<organism evidence="3 4">
    <name type="scientific">Elysia marginata</name>
    <dbReference type="NCBI Taxonomy" id="1093978"/>
    <lineage>
        <taxon>Eukaryota</taxon>
        <taxon>Metazoa</taxon>
        <taxon>Spiralia</taxon>
        <taxon>Lophotrochozoa</taxon>
        <taxon>Mollusca</taxon>
        <taxon>Gastropoda</taxon>
        <taxon>Heterobranchia</taxon>
        <taxon>Euthyneura</taxon>
        <taxon>Panpulmonata</taxon>
        <taxon>Sacoglossa</taxon>
        <taxon>Placobranchoidea</taxon>
        <taxon>Plakobranchidae</taxon>
        <taxon>Elysia</taxon>
    </lineage>
</organism>
<accession>A0AAV4ENM8</accession>
<feature type="region of interest" description="Disordered" evidence="1">
    <location>
        <begin position="414"/>
        <end position="522"/>
    </location>
</feature>
<dbReference type="AlphaFoldDB" id="A0AAV4ENM8"/>
<feature type="compositionally biased region" description="Polar residues" evidence="1">
    <location>
        <begin position="43"/>
        <end position="53"/>
    </location>
</feature>
<protein>
    <recommendedName>
        <fullName evidence="5">DUF19 domain-containing protein</fullName>
    </recommendedName>
</protein>
<proteinExistence type="predicted"/>
<keyword evidence="4" id="KW-1185">Reference proteome</keyword>
<feature type="region of interest" description="Disordered" evidence="1">
    <location>
        <begin position="18"/>
        <end position="65"/>
    </location>
</feature>
<keyword evidence="2" id="KW-0732">Signal</keyword>
<gene>
    <name evidence="3" type="ORF">ElyMa_000135400</name>
</gene>
<reference evidence="3 4" key="1">
    <citation type="journal article" date="2021" name="Elife">
        <title>Chloroplast acquisition without the gene transfer in kleptoplastic sea slugs, Plakobranchus ocellatus.</title>
        <authorList>
            <person name="Maeda T."/>
            <person name="Takahashi S."/>
            <person name="Yoshida T."/>
            <person name="Shimamura S."/>
            <person name="Takaki Y."/>
            <person name="Nagai Y."/>
            <person name="Toyoda A."/>
            <person name="Suzuki Y."/>
            <person name="Arimoto A."/>
            <person name="Ishii H."/>
            <person name="Satoh N."/>
            <person name="Nishiyama T."/>
            <person name="Hasebe M."/>
            <person name="Maruyama T."/>
            <person name="Minagawa J."/>
            <person name="Obokata J."/>
            <person name="Shigenobu S."/>
        </authorList>
    </citation>
    <scope>NUCLEOTIDE SEQUENCE [LARGE SCALE GENOMIC DNA]</scope>
</reference>
<comment type="caution">
    <text evidence="3">The sequence shown here is derived from an EMBL/GenBank/DDBJ whole genome shotgun (WGS) entry which is preliminary data.</text>
</comment>
<dbReference type="Proteomes" id="UP000762676">
    <property type="component" value="Unassembled WGS sequence"/>
</dbReference>
<evidence type="ECO:0008006" key="5">
    <source>
        <dbReference type="Google" id="ProtNLM"/>
    </source>
</evidence>
<evidence type="ECO:0000256" key="1">
    <source>
        <dbReference type="SAM" id="MobiDB-lite"/>
    </source>
</evidence>